<dbReference type="Gene3D" id="3.30.160.390">
    <property type="entry name" value="Integrase, DNA-binding domain"/>
    <property type="match status" value="1"/>
</dbReference>
<dbReference type="InterPro" id="IPR013762">
    <property type="entry name" value="Integrase-like_cat_sf"/>
</dbReference>
<evidence type="ECO:0000256" key="3">
    <source>
        <dbReference type="ARBA" id="ARBA00023125"/>
    </source>
</evidence>
<evidence type="ECO:0000313" key="9">
    <source>
        <dbReference type="Proteomes" id="UP000279760"/>
    </source>
</evidence>
<dbReference type="PROSITE" id="PS51898">
    <property type="entry name" value="TYR_RECOMBINASE"/>
    <property type="match status" value="1"/>
</dbReference>
<dbReference type="InterPro" id="IPR044068">
    <property type="entry name" value="CB"/>
</dbReference>
<dbReference type="Pfam" id="PF22022">
    <property type="entry name" value="Phage_int_M"/>
    <property type="match status" value="1"/>
</dbReference>
<evidence type="ECO:0000259" key="6">
    <source>
        <dbReference type="PROSITE" id="PS51898"/>
    </source>
</evidence>
<evidence type="ECO:0000256" key="2">
    <source>
        <dbReference type="ARBA" id="ARBA00022908"/>
    </source>
</evidence>
<evidence type="ECO:0000256" key="1">
    <source>
        <dbReference type="ARBA" id="ARBA00008857"/>
    </source>
</evidence>
<name>A0A3G4VCF5_9VIBR</name>
<keyword evidence="4" id="KW-0233">DNA recombination</keyword>
<dbReference type="InterPro" id="IPR053876">
    <property type="entry name" value="Phage_int_M"/>
</dbReference>
<sequence length="407" mass="46716">MRSKLTAKQVEQLTVNKGQNVRRVSDGEGLVLVIRKSGAKSWEFRFVKPNGRPSNLGLGRYPQITLTEARRRAAEFRRLRALGKDPSVEQRKRKLDIKREAHNTVQQIAELWLETASSRVATKTATGFRQKLRLHIYPKLGRLPIQEVKASMLIDAMKPLERDGKLETIGRTIALFRRVMQYAVNHEYIDHNPIGSMRDVFPKPKRKNFACVDISELPDLLMMVVQSTMRPANKLLFEFQLHTLTRSKESTGARWEEISFEEKVWYLPAERAKNRLMHKIPLTPEVMSILTAAKHLGRGSEFVFPARNSLGRQVHPETLNAAFKRMGLGGKMTSHGTRSLGSTTLYERTDFDSIVIEALLSHTDRDGIRDAYNRNKFFQKRKVALEWWSKHIVSLTKGLTSYSLIEI</sequence>
<dbReference type="EMBL" id="CP033577">
    <property type="protein sequence ID" value="AYV22493.1"/>
    <property type="molecule type" value="Genomic_DNA"/>
</dbReference>
<feature type="domain" description="Tyr recombinase" evidence="6">
    <location>
        <begin position="207"/>
        <end position="385"/>
    </location>
</feature>
<dbReference type="AlphaFoldDB" id="A0A3G4VCF5"/>
<evidence type="ECO:0000313" key="8">
    <source>
        <dbReference type="EMBL" id="AYV22493.1"/>
    </source>
</evidence>
<dbReference type="GO" id="GO:0003677">
    <property type="term" value="F:DNA binding"/>
    <property type="evidence" value="ECO:0007669"/>
    <property type="project" value="UniProtKB-UniRule"/>
</dbReference>
<protein>
    <submittedName>
        <fullName evidence="8">DUF4102 domain-containing protein</fullName>
    </submittedName>
</protein>
<dbReference type="Gene3D" id="1.10.443.10">
    <property type="entry name" value="Intergrase catalytic core"/>
    <property type="match status" value="1"/>
</dbReference>
<dbReference type="InterPro" id="IPR038488">
    <property type="entry name" value="Integrase_DNA-bd_sf"/>
</dbReference>
<accession>A0A3G4VCF5</accession>
<dbReference type="InterPro" id="IPR025166">
    <property type="entry name" value="Integrase_DNA_bind_dom"/>
</dbReference>
<dbReference type="PROSITE" id="PS51900">
    <property type="entry name" value="CB"/>
    <property type="match status" value="1"/>
</dbReference>
<dbReference type="PANTHER" id="PTHR30629">
    <property type="entry name" value="PROPHAGE INTEGRASE"/>
    <property type="match status" value="1"/>
</dbReference>
<dbReference type="Gene3D" id="1.10.150.130">
    <property type="match status" value="1"/>
</dbReference>
<evidence type="ECO:0000256" key="4">
    <source>
        <dbReference type="ARBA" id="ARBA00023172"/>
    </source>
</evidence>
<feature type="domain" description="Core-binding (CB)" evidence="7">
    <location>
        <begin position="103"/>
        <end position="184"/>
    </location>
</feature>
<evidence type="ECO:0000259" key="7">
    <source>
        <dbReference type="PROSITE" id="PS51900"/>
    </source>
</evidence>
<dbReference type="GO" id="GO:0015074">
    <property type="term" value="P:DNA integration"/>
    <property type="evidence" value="ECO:0007669"/>
    <property type="project" value="UniProtKB-KW"/>
</dbReference>
<comment type="similarity">
    <text evidence="1">Belongs to the 'phage' integrase family.</text>
</comment>
<dbReference type="Proteomes" id="UP000279760">
    <property type="component" value="Chromosome 1"/>
</dbReference>
<organism evidence="8 9">
    <name type="scientific">Vibrio mediterranei</name>
    <dbReference type="NCBI Taxonomy" id="689"/>
    <lineage>
        <taxon>Bacteria</taxon>
        <taxon>Pseudomonadati</taxon>
        <taxon>Pseudomonadota</taxon>
        <taxon>Gammaproteobacteria</taxon>
        <taxon>Vibrionales</taxon>
        <taxon>Vibrionaceae</taxon>
        <taxon>Vibrio</taxon>
    </lineage>
</organism>
<keyword evidence="3 5" id="KW-0238">DNA-binding</keyword>
<gene>
    <name evidence="8" type="ORF">ECB94_15130</name>
</gene>
<dbReference type="RefSeq" id="WP_124940914.1">
    <property type="nucleotide sequence ID" value="NZ_CP033577.1"/>
</dbReference>
<dbReference type="InterPro" id="IPR010998">
    <property type="entry name" value="Integrase_recombinase_N"/>
</dbReference>
<dbReference type="InterPro" id="IPR011010">
    <property type="entry name" value="DNA_brk_join_enz"/>
</dbReference>
<dbReference type="Pfam" id="PF13356">
    <property type="entry name" value="Arm-DNA-bind_3"/>
    <property type="match status" value="1"/>
</dbReference>
<dbReference type="InterPro" id="IPR002104">
    <property type="entry name" value="Integrase_catalytic"/>
</dbReference>
<dbReference type="GO" id="GO:0006310">
    <property type="term" value="P:DNA recombination"/>
    <property type="evidence" value="ECO:0007669"/>
    <property type="project" value="UniProtKB-KW"/>
</dbReference>
<dbReference type="PANTHER" id="PTHR30629:SF6">
    <property type="entry name" value="PROPHAGE INTEGRASE INTA-RELATED"/>
    <property type="match status" value="1"/>
</dbReference>
<reference evidence="8 9" key="1">
    <citation type="submission" date="2018-11" db="EMBL/GenBank/DDBJ databases">
        <title>Complete Genome Sequence of Vbrio mediterranei 117-T6: a Potential Pathogen Bacteria Isolated from the Conchocelis of Pyropia.</title>
        <authorList>
            <person name="Liu Q."/>
        </authorList>
    </citation>
    <scope>NUCLEOTIDE SEQUENCE [LARGE SCALE GENOMIC DNA]</scope>
    <source>
        <strain evidence="8 9">117-T6</strain>
    </source>
</reference>
<evidence type="ECO:0000256" key="5">
    <source>
        <dbReference type="PROSITE-ProRule" id="PRU01248"/>
    </source>
</evidence>
<dbReference type="InterPro" id="IPR050808">
    <property type="entry name" value="Phage_Integrase"/>
</dbReference>
<dbReference type="SUPFAM" id="SSF56349">
    <property type="entry name" value="DNA breaking-rejoining enzymes"/>
    <property type="match status" value="1"/>
</dbReference>
<dbReference type="CDD" id="cd00801">
    <property type="entry name" value="INT_P4_C"/>
    <property type="match status" value="1"/>
</dbReference>
<keyword evidence="2" id="KW-0229">DNA integration</keyword>
<proteinExistence type="inferred from homology"/>
<dbReference type="Pfam" id="PF00589">
    <property type="entry name" value="Phage_integrase"/>
    <property type="match status" value="1"/>
</dbReference>